<dbReference type="GeneTree" id="ENSGT00520000058743"/>
<organism evidence="2 3">
    <name type="scientific">Peromyscus maniculatus bairdii</name>
    <name type="common">Prairie deer mouse</name>
    <dbReference type="NCBI Taxonomy" id="230844"/>
    <lineage>
        <taxon>Eukaryota</taxon>
        <taxon>Metazoa</taxon>
        <taxon>Chordata</taxon>
        <taxon>Craniata</taxon>
        <taxon>Vertebrata</taxon>
        <taxon>Euteleostomi</taxon>
        <taxon>Mammalia</taxon>
        <taxon>Eutheria</taxon>
        <taxon>Euarchontoglires</taxon>
        <taxon>Glires</taxon>
        <taxon>Rodentia</taxon>
        <taxon>Myomorpha</taxon>
        <taxon>Muroidea</taxon>
        <taxon>Cricetidae</taxon>
        <taxon>Neotominae</taxon>
        <taxon>Peromyscus</taxon>
    </lineage>
</organism>
<evidence type="ECO:0000313" key="3">
    <source>
        <dbReference type="Proteomes" id="UP000694547"/>
    </source>
</evidence>
<dbReference type="Gene3D" id="1.10.10.60">
    <property type="entry name" value="Homeodomain-like"/>
    <property type="match status" value="1"/>
</dbReference>
<protein>
    <submittedName>
        <fullName evidence="2">Predicted gene 9</fullName>
    </submittedName>
</protein>
<reference evidence="2 3" key="1">
    <citation type="submission" date="2018-10" db="EMBL/GenBank/DDBJ databases">
        <title>Improved assembly of the deer mouse Peromyscus maniculatus genome.</title>
        <authorList>
            <person name="Lassance J.-M."/>
            <person name="Hoekstra H.E."/>
        </authorList>
    </citation>
    <scope>NUCLEOTIDE SEQUENCE [LARGE SCALE GENOMIC DNA]</scope>
</reference>
<dbReference type="CDD" id="cd00086">
    <property type="entry name" value="homeodomain"/>
    <property type="match status" value="1"/>
</dbReference>
<keyword evidence="3" id="KW-1185">Reference proteome</keyword>
<proteinExistence type="predicted"/>
<dbReference type="InterPro" id="IPR009057">
    <property type="entry name" value="Homeodomain-like_sf"/>
</dbReference>
<accession>A0A8C8TRZ9</accession>
<dbReference type="SUPFAM" id="SSF46689">
    <property type="entry name" value="Homeodomain-like"/>
    <property type="match status" value="1"/>
</dbReference>
<name>A0A8C8TRZ9_PERMB</name>
<dbReference type="InterPro" id="IPR001356">
    <property type="entry name" value="HD"/>
</dbReference>
<feature type="region of interest" description="Disordered" evidence="1">
    <location>
        <begin position="63"/>
        <end position="85"/>
    </location>
</feature>
<sequence length="165" mass="17740">MDRPLNFEDEDSGYQSLGVGAYLEEAKEAKPPEINVGAGGDGGDQIWPKPDLEVAAGEGSTLGFVDVGAGAPGTKTDEENKGYGVQDQDQPALEAAAGMPQLEDDANLHMICSAFSRLQLSELERIFQRTQFPDVFVRKELEIPVNVEANAEPCEPEDEVSKSLS</sequence>
<dbReference type="Proteomes" id="UP000694547">
    <property type="component" value="Chromosome X"/>
</dbReference>
<evidence type="ECO:0000313" key="2">
    <source>
        <dbReference type="Ensembl" id="ENSPEMP00000018509.1"/>
    </source>
</evidence>
<reference evidence="2" key="2">
    <citation type="submission" date="2025-08" db="UniProtKB">
        <authorList>
            <consortium name="Ensembl"/>
        </authorList>
    </citation>
    <scope>IDENTIFICATION</scope>
</reference>
<reference evidence="2" key="3">
    <citation type="submission" date="2025-09" db="UniProtKB">
        <authorList>
            <consortium name="Ensembl"/>
        </authorList>
    </citation>
    <scope>IDENTIFICATION</scope>
</reference>
<dbReference type="GO" id="GO:0003677">
    <property type="term" value="F:DNA binding"/>
    <property type="evidence" value="ECO:0007669"/>
    <property type="project" value="InterPro"/>
</dbReference>
<evidence type="ECO:0000256" key="1">
    <source>
        <dbReference type="SAM" id="MobiDB-lite"/>
    </source>
</evidence>
<dbReference type="AlphaFoldDB" id="A0A8C8TRZ9"/>
<dbReference type="Ensembl" id="ENSPEMT00000022838.2">
    <property type="protein sequence ID" value="ENSPEMP00000018509.1"/>
    <property type="gene ID" value="ENSPEMG00000017083.2"/>
</dbReference>